<proteinExistence type="predicted"/>
<dbReference type="STRING" id="31965.AWH51_13155"/>
<feature type="transmembrane region" description="Helical" evidence="1">
    <location>
        <begin position="126"/>
        <end position="142"/>
    </location>
</feature>
<feature type="transmembrane region" description="Helical" evidence="1">
    <location>
        <begin position="47"/>
        <end position="72"/>
    </location>
</feature>
<reference evidence="2 3" key="1">
    <citation type="submission" date="2016-01" db="EMBL/GenBank/DDBJ databases">
        <title>Draft genome sequence of Clavibacter michiganensis subsp. tessellarius DOAB 609.</title>
        <authorList>
            <person name="Tambong J.T."/>
        </authorList>
    </citation>
    <scope>NUCLEOTIDE SEQUENCE [LARGE SCALE GENOMIC DNA]</scope>
    <source>
        <strain evidence="2 3">DOAB 609</strain>
    </source>
</reference>
<comment type="caution">
    <text evidence="2">The sequence shown here is derived from an EMBL/GenBank/DDBJ whole genome shotgun (WGS) entry which is preliminary data.</text>
</comment>
<evidence type="ECO:0000256" key="1">
    <source>
        <dbReference type="SAM" id="Phobius"/>
    </source>
</evidence>
<feature type="transmembrane region" description="Helical" evidence="1">
    <location>
        <begin position="21"/>
        <end position="41"/>
    </location>
</feature>
<feature type="transmembrane region" description="Helical" evidence="1">
    <location>
        <begin position="148"/>
        <end position="165"/>
    </location>
</feature>
<dbReference type="AlphaFoldDB" id="A0A154UZC0"/>
<dbReference type="Proteomes" id="UP000076218">
    <property type="component" value="Unassembled WGS sequence"/>
</dbReference>
<gene>
    <name evidence="2" type="ORF">AWH51_13155</name>
</gene>
<evidence type="ECO:0000313" key="3">
    <source>
        <dbReference type="Proteomes" id="UP000076218"/>
    </source>
</evidence>
<keyword evidence="1" id="KW-1133">Transmembrane helix</keyword>
<keyword evidence="1" id="KW-0472">Membrane</keyword>
<sequence length="193" mass="21032">MRGRLVRRSFGLWFETAPRGALIAVGIPSCFVLVEGIRITSGRPLPIVPAGTLGLVCVAAFSVAIGVLFGLVRDWQQEYRPIGRITVDVWKAVSTGRLPDDADPAAWRPAVEWYASEFGRANASPAKLIGALAIFPIGGLLAFPHASFGWILLAVAVWLGIVILLKHRRVPRRLDALFAQLAEREARRADSID</sequence>
<accession>A0A154UZC0</accession>
<organism evidence="2 3">
    <name type="scientific">Clavibacter tessellarius</name>
    <dbReference type="NCBI Taxonomy" id="31965"/>
    <lineage>
        <taxon>Bacteria</taxon>
        <taxon>Bacillati</taxon>
        <taxon>Actinomycetota</taxon>
        <taxon>Actinomycetes</taxon>
        <taxon>Micrococcales</taxon>
        <taxon>Microbacteriaceae</taxon>
        <taxon>Clavibacter</taxon>
    </lineage>
</organism>
<evidence type="ECO:0008006" key="4">
    <source>
        <dbReference type="Google" id="ProtNLM"/>
    </source>
</evidence>
<dbReference type="EMBL" id="LQXA01000042">
    <property type="protein sequence ID" value="KZC94463.1"/>
    <property type="molecule type" value="Genomic_DNA"/>
</dbReference>
<protein>
    <recommendedName>
        <fullName evidence="4">Integral membrane protein</fullName>
    </recommendedName>
</protein>
<evidence type="ECO:0000313" key="2">
    <source>
        <dbReference type="EMBL" id="KZC94463.1"/>
    </source>
</evidence>
<name>A0A154UZC0_9MICO</name>
<keyword evidence="1" id="KW-0812">Transmembrane</keyword>